<evidence type="ECO:0000313" key="1">
    <source>
        <dbReference type="EMBL" id="MBK6004492.1"/>
    </source>
</evidence>
<dbReference type="EMBL" id="JAEPWM010000001">
    <property type="protein sequence ID" value="MBK6004492.1"/>
    <property type="molecule type" value="Genomic_DNA"/>
</dbReference>
<proteinExistence type="predicted"/>
<gene>
    <name evidence="1" type="ORF">JJB11_00185</name>
</gene>
<organism evidence="1 2">
    <name type="scientific">Ramlibacter ginsenosidimutans</name>
    <dbReference type="NCBI Taxonomy" id="502333"/>
    <lineage>
        <taxon>Bacteria</taxon>
        <taxon>Pseudomonadati</taxon>
        <taxon>Pseudomonadota</taxon>
        <taxon>Betaproteobacteria</taxon>
        <taxon>Burkholderiales</taxon>
        <taxon>Comamonadaceae</taxon>
        <taxon>Ramlibacter</taxon>
    </lineage>
</organism>
<dbReference type="Proteomes" id="UP000630528">
    <property type="component" value="Unassembled WGS sequence"/>
</dbReference>
<comment type="caution">
    <text evidence="1">The sequence shown here is derived from an EMBL/GenBank/DDBJ whole genome shotgun (WGS) entry which is preliminary data.</text>
</comment>
<evidence type="ECO:0000313" key="2">
    <source>
        <dbReference type="Proteomes" id="UP000630528"/>
    </source>
</evidence>
<dbReference type="RefSeq" id="WP_201165891.1">
    <property type="nucleotide sequence ID" value="NZ_JAEPWM010000001.1"/>
</dbReference>
<reference evidence="1" key="1">
    <citation type="journal article" date="2012" name="J. Microbiol. Biotechnol.">
        <title>Ramlibacter ginsenosidimutans sp. nov., with ginsenoside-converting activity.</title>
        <authorList>
            <person name="Wang L."/>
            <person name="An D.S."/>
            <person name="Kim S.G."/>
            <person name="Jin F.X."/>
            <person name="Kim S.C."/>
            <person name="Lee S.T."/>
            <person name="Im W.T."/>
        </authorList>
    </citation>
    <scope>NUCLEOTIDE SEQUENCE</scope>
    <source>
        <strain evidence="1">KACC 17527</strain>
    </source>
</reference>
<reference evidence="1" key="2">
    <citation type="submission" date="2021-01" db="EMBL/GenBank/DDBJ databases">
        <authorList>
            <person name="Kang M."/>
        </authorList>
    </citation>
    <scope>NUCLEOTIDE SEQUENCE</scope>
    <source>
        <strain evidence="1">KACC 17527</strain>
    </source>
</reference>
<protein>
    <submittedName>
        <fullName evidence="1">Cytochrome C</fullName>
    </submittedName>
</protein>
<keyword evidence="2" id="KW-1185">Reference proteome</keyword>
<sequence length="495" mass="53742">MVADTPIFSFRQRARGSWMAWVLAFAGLLGACVPAHALPLFARQTGQNCVACHAGGQFPELTPYGRMFKMTGYTIGERTVPLSVMVLGSSSRVANTSKSDEPGQDFQKNGDALVASASLFLGGKVTENIGAFAQITYDPYATQDAAGSFHGHSQADNIDLRYADRFVNGNRDFIFGVSLNNNPSVSDPWNTAAAWMQYVPVPSPTSSRFIDGAAPYPGYAAGSNIAGLTAYGFWNRTWYAEIGAYGTSRGALSFMHAGMSNDAVTKLSGANPYWRFAWNHEWGPHNIMLGTAGMVARIYDDPLDTSDSATLHHTQDLLLDAQYQYLLDPHSVTAQMVYQHSHHRYPDALANQPATFVDALGNPLPNTNSSDTTNLLRAKLTYVYRATYGGSFGLFHLTGSTNTANQTSGFSPDTLGITTDPSAQAPSQRVGGNFSGNPATNGGTLEAFWTPLQYVRIGAQYTFYTKYNGASENYDGFGRNARDNNSLFLYIWAAY</sequence>
<dbReference type="AlphaFoldDB" id="A0A934TPX5"/>
<name>A0A934TPX5_9BURK</name>
<accession>A0A934TPX5</accession>